<gene>
    <name evidence="6" type="ORF">DDZ44_09575</name>
</gene>
<protein>
    <recommendedName>
        <fullName evidence="5">5-formyltetrahydrofolate cyclo-ligase</fullName>
        <ecNumber evidence="5">6.3.3.2</ecNumber>
    </recommendedName>
</protein>
<dbReference type="PANTHER" id="PTHR23407:SF1">
    <property type="entry name" value="5-FORMYLTETRAHYDROFOLATE CYCLO-LIGASE"/>
    <property type="match status" value="1"/>
</dbReference>
<name>A0A354YZN5_9FIRM</name>
<keyword evidence="5" id="KW-0479">Metal-binding</keyword>
<keyword evidence="5" id="KW-0460">Magnesium</keyword>
<dbReference type="PANTHER" id="PTHR23407">
    <property type="entry name" value="ATPASE INHIBITOR/5-FORMYLTETRAHYDROFOLATE CYCLO-LIGASE"/>
    <property type="match status" value="1"/>
</dbReference>
<dbReference type="Pfam" id="PF01812">
    <property type="entry name" value="5-FTHF_cyc-lig"/>
    <property type="match status" value="1"/>
</dbReference>
<dbReference type="GO" id="GO:0009396">
    <property type="term" value="P:folic acid-containing compound biosynthetic process"/>
    <property type="evidence" value="ECO:0007669"/>
    <property type="project" value="TreeGrafter"/>
</dbReference>
<dbReference type="EC" id="6.3.3.2" evidence="5"/>
<accession>A0A354YZN5</accession>
<comment type="cofactor">
    <cofactor evidence="5">
        <name>Mg(2+)</name>
        <dbReference type="ChEBI" id="CHEBI:18420"/>
    </cofactor>
</comment>
<dbReference type="NCBIfam" id="TIGR02727">
    <property type="entry name" value="MTHFS_bact"/>
    <property type="match status" value="1"/>
</dbReference>
<dbReference type="GO" id="GO:0005524">
    <property type="term" value="F:ATP binding"/>
    <property type="evidence" value="ECO:0007669"/>
    <property type="project" value="UniProtKB-KW"/>
</dbReference>
<organism evidence="6 7">
    <name type="scientific">Syntrophomonas wolfei</name>
    <dbReference type="NCBI Taxonomy" id="863"/>
    <lineage>
        <taxon>Bacteria</taxon>
        <taxon>Bacillati</taxon>
        <taxon>Bacillota</taxon>
        <taxon>Clostridia</taxon>
        <taxon>Eubacteriales</taxon>
        <taxon>Syntrophomonadaceae</taxon>
        <taxon>Syntrophomonas</taxon>
    </lineage>
</organism>
<dbReference type="InterPro" id="IPR037171">
    <property type="entry name" value="NagB/RpiA_transferase-like"/>
</dbReference>
<dbReference type="InterPro" id="IPR024185">
    <property type="entry name" value="FTHF_cligase-like_sf"/>
</dbReference>
<dbReference type="EMBL" id="DNZF01000210">
    <property type="protein sequence ID" value="HBK54171.1"/>
    <property type="molecule type" value="Genomic_DNA"/>
</dbReference>
<dbReference type="PIRSF" id="PIRSF006806">
    <property type="entry name" value="FTHF_cligase"/>
    <property type="match status" value="1"/>
</dbReference>
<keyword evidence="2 4" id="KW-0547">Nucleotide-binding</keyword>
<evidence type="ECO:0000256" key="5">
    <source>
        <dbReference type="RuleBase" id="RU361279"/>
    </source>
</evidence>
<dbReference type="Gene3D" id="3.40.50.10420">
    <property type="entry name" value="NagB/RpiA/CoA transferase-like"/>
    <property type="match status" value="1"/>
</dbReference>
<feature type="binding site" evidence="4">
    <location>
        <begin position="134"/>
        <end position="142"/>
    </location>
    <ligand>
        <name>ATP</name>
        <dbReference type="ChEBI" id="CHEBI:30616"/>
    </ligand>
</feature>
<keyword evidence="6" id="KW-0436">Ligase</keyword>
<dbReference type="GO" id="GO:0030272">
    <property type="term" value="F:5-formyltetrahydrofolate cyclo-ligase activity"/>
    <property type="evidence" value="ECO:0007669"/>
    <property type="project" value="UniProtKB-EC"/>
</dbReference>
<dbReference type="GO" id="GO:0046872">
    <property type="term" value="F:metal ion binding"/>
    <property type="evidence" value="ECO:0007669"/>
    <property type="project" value="UniProtKB-KW"/>
</dbReference>
<dbReference type="GO" id="GO:0035999">
    <property type="term" value="P:tetrahydrofolate interconversion"/>
    <property type="evidence" value="ECO:0007669"/>
    <property type="project" value="TreeGrafter"/>
</dbReference>
<evidence type="ECO:0000256" key="4">
    <source>
        <dbReference type="PIRSR" id="PIRSR006806-1"/>
    </source>
</evidence>
<keyword evidence="3 4" id="KW-0067">ATP-binding</keyword>
<comment type="caution">
    <text evidence="6">The sequence shown here is derived from an EMBL/GenBank/DDBJ whole genome shotgun (WGS) entry which is preliminary data.</text>
</comment>
<dbReference type="STRING" id="378794.GCA_001570625_02945"/>
<proteinExistence type="inferred from homology"/>
<evidence type="ECO:0000256" key="3">
    <source>
        <dbReference type="ARBA" id="ARBA00022840"/>
    </source>
</evidence>
<evidence type="ECO:0000313" key="6">
    <source>
        <dbReference type="EMBL" id="HBK54171.1"/>
    </source>
</evidence>
<feature type="binding site" evidence="4">
    <location>
        <begin position="8"/>
        <end position="12"/>
    </location>
    <ligand>
        <name>ATP</name>
        <dbReference type="ChEBI" id="CHEBI:30616"/>
    </ligand>
</feature>
<dbReference type="AlphaFoldDB" id="A0A354YZN5"/>
<dbReference type="Proteomes" id="UP000263273">
    <property type="component" value="Unassembled WGS sequence"/>
</dbReference>
<dbReference type="RefSeq" id="WP_276624372.1">
    <property type="nucleotide sequence ID" value="NZ_DCDX01000045.1"/>
</dbReference>
<feature type="binding site" evidence="4">
    <location>
        <position position="59"/>
    </location>
    <ligand>
        <name>substrate</name>
    </ligand>
</feature>
<sequence>MEDRWLVRQSLRKQMLEARSAMAASEAGELSRRIGHRLEELEPLRRAKNIMGFASVKNEVDLRPILEQQRGQGKRIFLPRVESAAEMVAVEFRGWEQTAGGPFGIREPLGPAVPAAEIDAILVPGLVFDARGYRLGYGKGYYDRFLAGMEKRVFLCGVCYEFQLIDNSFPDSLDVPVHWIVTEKSELAINWEFF</sequence>
<comment type="catalytic activity">
    <reaction evidence="5">
        <text>(6S)-5-formyl-5,6,7,8-tetrahydrofolate + ATP = (6R)-5,10-methenyltetrahydrofolate + ADP + phosphate</text>
        <dbReference type="Rhea" id="RHEA:10488"/>
        <dbReference type="ChEBI" id="CHEBI:30616"/>
        <dbReference type="ChEBI" id="CHEBI:43474"/>
        <dbReference type="ChEBI" id="CHEBI:57455"/>
        <dbReference type="ChEBI" id="CHEBI:57457"/>
        <dbReference type="ChEBI" id="CHEBI:456216"/>
        <dbReference type="EC" id="6.3.3.2"/>
    </reaction>
</comment>
<comment type="similarity">
    <text evidence="1 5">Belongs to the 5-formyltetrahydrofolate cyclo-ligase family.</text>
</comment>
<reference evidence="6 7" key="1">
    <citation type="journal article" date="2018" name="Nat. Biotechnol.">
        <title>A standardized bacterial taxonomy based on genome phylogeny substantially revises the tree of life.</title>
        <authorList>
            <person name="Parks D.H."/>
            <person name="Chuvochina M."/>
            <person name="Waite D.W."/>
            <person name="Rinke C."/>
            <person name="Skarshewski A."/>
            <person name="Chaumeil P.A."/>
            <person name="Hugenholtz P."/>
        </authorList>
    </citation>
    <scope>NUCLEOTIDE SEQUENCE [LARGE SCALE GENOMIC DNA]</scope>
    <source>
        <strain evidence="6">UBA10948</strain>
    </source>
</reference>
<dbReference type="SUPFAM" id="SSF100950">
    <property type="entry name" value="NagB/RpiA/CoA transferase-like"/>
    <property type="match status" value="1"/>
</dbReference>
<evidence type="ECO:0000256" key="2">
    <source>
        <dbReference type="ARBA" id="ARBA00022741"/>
    </source>
</evidence>
<dbReference type="InterPro" id="IPR002698">
    <property type="entry name" value="FTHF_cligase"/>
</dbReference>
<evidence type="ECO:0000256" key="1">
    <source>
        <dbReference type="ARBA" id="ARBA00010638"/>
    </source>
</evidence>
<evidence type="ECO:0000313" key="7">
    <source>
        <dbReference type="Proteomes" id="UP000263273"/>
    </source>
</evidence>